<dbReference type="EMBL" id="JAFEUZ010000014">
    <property type="protein sequence ID" value="KAG5483279.1"/>
    <property type="molecule type" value="Genomic_DNA"/>
</dbReference>
<dbReference type="GeneID" id="92514821"/>
<dbReference type="AlphaFoldDB" id="A0A836H1W4"/>
<evidence type="ECO:0000313" key="3">
    <source>
        <dbReference type="Proteomes" id="UP000673552"/>
    </source>
</evidence>
<organism evidence="2 3">
    <name type="scientific">Leishmania martiniquensis</name>
    <dbReference type="NCBI Taxonomy" id="1580590"/>
    <lineage>
        <taxon>Eukaryota</taxon>
        <taxon>Discoba</taxon>
        <taxon>Euglenozoa</taxon>
        <taxon>Kinetoplastea</taxon>
        <taxon>Metakinetoplastina</taxon>
        <taxon>Trypanosomatida</taxon>
        <taxon>Trypanosomatidae</taxon>
        <taxon>Leishmaniinae</taxon>
        <taxon>Leishmania</taxon>
    </lineage>
</organism>
<feature type="compositionally biased region" description="Polar residues" evidence="1">
    <location>
        <begin position="133"/>
        <end position="149"/>
    </location>
</feature>
<dbReference type="RefSeq" id="XP_067180082.1">
    <property type="nucleotide sequence ID" value="XM_067322309.1"/>
</dbReference>
<dbReference type="GO" id="GO:0097500">
    <property type="term" value="P:receptor localization to non-motile cilium"/>
    <property type="evidence" value="ECO:0007669"/>
    <property type="project" value="TreeGrafter"/>
</dbReference>
<reference evidence="3" key="1">
    <citation type="journal article" date="2021" name="Microbiol. Resour. Announc.">
        <title>LGAAP: Leishmaniinae Genome Assembly and Annotation Pipeline.</title>
        <authorList>
            <person name="Almutairi H."/>
            <person name="Urbaniak M.D."/>
            <person name="Bates M.D."/>
            <person name="Jariyapan N."/>
            <person name="Kwakye-Nuako G."/>
            <person name="Thomaz-Soccol V."/>
            <person name="Al-Salem W.S."/>
            <person name="Dillon R.J."/>
            <person name="Bates P.A."/>
            <person name="Gatherer D."/>
        </authorList>
    </citation>
    <scope>NUCLEOTIDE SEQUENCE [LARGE SCALE GENOMIC DNA]</scope>
</reference>
<feature type="region of interest" description="Disordered" evidence="1">
    <location>
        <begin position="85"/>
        <end position="188"/>
    </location>
</feature>
<dbReference type="KEGG" id="lmat:92514821"/>
<dbReference type="PANTHER" id="PTHR28596:SF1">
    <property type="entry name" value="BBSOME-INTERACTING PROTEIN 1"/>
    <property type="match status" value="1"/>
</dbReference>
<evidence type="ECO:0000313" key="2">
    <source>
        <dbReference type="EMBL" id="KAG5483279.1"/>
    </source>
</evidence>
<feature type="compositionally biased region" description="Low complexity" evidence="1">
    <location>
        <begin position="169"/>
        <end position="188"/>
    </location>
</feature>
<name>A0A836H1W4_9TRYP</name>
<comment type="caution">
    <text evidence="2">The sequence shown here is derived from an EMBL/GenBank/DDBJ whole genome shotgun (WGS) entry which is preliminary data.</text>
</comment>
<dbReference type="GO" id="GO:0060271">
    <property type="term" value="P:cilium assembly"/>
    <property type="evidence" value="ECO:0007669"/>
    <property type="project" value="InterPro"/>
</dbReference>
<dbReference type="InterPro" id="IPR028233">
    <property type="entry name" value="BBIP10"/>
</dbReference>
<accession>A0A836H1W4</accession>
<dbReference type="Pfam" id="PF14777">
    <property type="entry name" value="BBIP10"/>
    <property type="match status" value="1"/>
</dbReference>
<reference evidence="3" key="2">
    <citation type="journal article" date="2021" name="Sci. Data">
        <title>Chromosome-scale genome sequencing, assembly and annotation of six genomes from subfamily Leishmaniinae.</title>
        <authorList>
            <person name="Almutairi H."/>
            <person name="Urbaniak M.D."/>
            <person name="Bates M.D."/>
            <person name="Jariyapan N."/>
            <person name="Kwakye-Nuako G."/>
            <person name="Thomaz Soccol V."/>
            <person name="Al-Salem W.S."/>
            <person name="Dillon R.J."/>
            <person name="Bates P.A."/>
            <person name="Gatherer D."/>
        </authorList>
    </citation>
    <scope>NUCLEOTIDE SEQUENCE [LARGE SCALE GENOMIC DNA]</scope>
</reference>
<proteinExistence type="predicted"/>
<evidence type="ECO:0000256" key="1">
    <source>
        <dbReference type="SAM" id="MobiDB-lite"/>
    </source>
</evidence>
<keyword evidence="3" id="KW-1185">Reference proteome</keyword>
<dbReference type="PANTHER" id="PTHR28596">
    <property type="entry name" value="BBSOME-INTERACTING PROTEIN 1"/>
    <property type="match status" value="1"/>
</dbReference>
<dbReference type="OrthoDB" id="267052at2759"/>
<protein>
    <submittedName>
        <fullName evidence="2">Uncharacterized protein</fullName>
    </submittedName>
</protein>
<dbReference type="GO" id="GO:0034464">
    <property type="term" value="C:BBSome"/>
    <property type="evidence" value="ECO:0007669"/>
    <property type="project" value="InterPro"/>
</dbReference>
<sequence>MDSHALSEDFVDGAAMAVLPERGLVFSELTQMQLQLCKPKLLPIKSYALERLEKMEGKLAQEAKQMREAGRSQRQAMLEWTSPDLVDGGVRGIPPPPLPVVQASAPLPERASVPMRGNSGVPHSAAPAAASSTGSIRAGSQKTLSSPQTHTEDDAYADAPMSAPERSSRISSATDVSSSSSSLVSRES</sequence>
<gene>
    <name evidence="2" type="ORF">LSCM1_04821</name>
</gene>
<dbReference type="Proteomes" id="UP000673552">
    <property type="component" value="Unassembled WGS sequence"/>
</dbReference>